<dbReference type="Pfam" id="PF13664">
    <property type="entry name" value="DUF4149"/>
    <property type="match status" value="1"/>
</dbReference>
<dbReference type="PANTHER" id="PTHR23241">
    <property type="entry name" value="LATE EMBRYOGENESIS ABUNDANT PLANTS LEA-RELATED"/>
    <property type="match status" value="1"/>
</dbReference>
<keyword evidence="3 5" id="KW-1133">Transmembrane helix</keyword>
<dbReference type="Proteomes" id="UP000504637">
    <property type="component" value="Unplaced"/>
</dbReference>
<feature type="transmembrane region" description="Helical" evidence="5">
    <location>
        <begin position="100"/>
        <end position="122"/>
    </location>
</feature>
<dbReference type="GeneID" id="54358438"/>
<evidence type="ECO:0000256" key="1">
    <source>
        <dbReference type="ARBA" id="ARBA00004370"/>
    </source>
</evidence>
<dbReference type="AlphaFoldDB" id="A0A6J3MJF2"/>
<evidence type="ECO:0000256" key="5">
    <source>
        <dbReference type="SAM" id="Phobius"/>
    </source>
</evidence>
<evidence type="ECO:0000259" key="6">
    <source>
        <dbReference type="Pfam" id="PF13664"/>
    </source>
</evidence>
<organism evidence="8">
    <name type="scientific">Dissoconium aciculare CBS 342.82</name>
    <dbReference type="NCBI Taxonomy" id="1314786"/>
    <lineage>
        <taxon>Eukaryota</taxon>
        <taxon>Fungi</taxon>
        <taxon>Dikarya</taxon>
        <taxon>Ascomycota</taxon>
        <taxon>Pezizomycotina</taxon>
        <taxon>Dothideomycetes</taxon>
        <taxon>Dothideomycetidae</taxon>
        <taxon>Mycosphaerellales</taxon>
        <taxon>Dissoconiaceae</taxon>
        <taxon>Dissoconium</taxon>
    </lineage>
</organism>
<proteinExistence type="predicted"/>
<evidence type="ECO:0000256" key="3">
    <source>
        <dbReference type="ARBA" id="ARBA00022989"/>
    </source>
</evidence>
<feature type="transmembrane region" description="Helical" evidence="5">
    <location>
        <begin position="52"/>
        <end position="71"/>
    </location>
</feature>
<dbReference type="GO" id="GO:0016020">
    <property type="term" value="C:membrane"/>
    <property type="evidence" value="ECO:0007669"/>
    <property type="project" value="UniProtKB-SubCell"/>
</dbReference>
<keyword evidence="4 5" id="KW-0472">Membrane</keyword>
<reference evidence="8" key="2">
    <citation type="submission" date="2020-04" db="EMBL/GenBank/DDBJ databases">
        <authorList>
            <consortium name="NCBI Genome Project"/>
        </authorList>
    </citation>
    <scope>NUCLEOTIDE SEQUENCE</scope>
    <source>
        <strain evidence="8">CBS 342.82</strain>
    </source>
</reference>
<evidence type="ECO:0000256" key="4">
    <source>
        <dbReference type="ARBA" id="ARBA00023136"/>
    </source>
</evidence>
<feature type="transmembrane region" description="Helical" evidence="5">
    <location>
        <begin position="15"/>
        <end position="40"/>
    </location>
</feature>
<evidence type="ECO:0000256" key="2">
    <source>
        <dbReference type="ARBA" id="ARBA00022692"/>
    </source>
</evidence>
<keyword evidence="7" id="KW-1185">Reference proteome</keyword>
<dbReference type="InterPro" id="IPR025423">
    <property type="entry name" value="TMEM205-like"/>
</dbReference>
<gene>
    <name evidence="8" type="ORF">K489DRAFT_309534</name>
</gene>
<evidence type="ECO:0000313" key="8">
    <source>
        <dbReference type="RefSeq" id="XP_033464910.1"/>
    </source>
</evidence>
<dbReference type="RefSeq" id="XP_033464910.1">
    <property type="nucleotide sequence ID" value="XM_033600638.1"/>
</dbReference>
<reference evidence="8" key="1">
    <citation type="submission" date="2020-01" db="EMBL/GenBank/DDBJ databases">
        <authorList>
            <consortium name="DOE Joint Genome Institute"/>
            <person name="Haridas S."/>
            <person name="Albert R."/>
            <person name="Binder M."/>
            <person name="Bloem J."/>
            <person name="Labutti K."/>
            <person name="Salamov A."/>
            <person name="Andreopoulos B."/>
            <person name="Baker S.E."/>
            <person name="Barry K."/>
            <person name="Bills G."/>
            <person name="Bluhm B.H."/>
            <person name="Cannon C."/>
            <person name="Castanera R."/>
            <person name="Culley D.E."/>
            <person name="Daum C."/>
            <person name="Ezra D."/>
            <person name="Gonzalez J.B."/>
            <person name="Henrissat B."/>
            <person name="Kuo A."/>
            <person name="Liang C."/>
            <person name="Lipzen A."/>
            <person name="Lutzoni F."/>
            <person name="Magnuson J."/>
            <person name="Mondo S."/>
            <person name="Nolan M."/>
            <person name="Ohm R."/>
            <person name="Pangilinan J."/>
            <person name="Park H.-J."/>
            <person name="Ramirez L."/>
            <person name="Alfaro M."/>
            <person name="Sun H."/>
            <person name="Tritt A."/>
            <person name="Yoshinaga Y."/>
            <person name="Zwiers L.-H."/>
            <person name="Turgeon B.G."/>
            <person name="Goodwin S.B."/>
            <person name="Spatafora J.W."/>
            <person name="Crous P.W."/>
            <person name="Grigoriev I.V."/>
        </authorList>
    </citation>
    <scope>NUCLEOTIDE SEQUENCE</scope>
    <source>
        <strain evidence="8">CBS 342.82</strain>
    </source>
</reference>
<evidence type="ECO:0000313" key="7">
    <source>
        <dbReference type="Proteomes" id="UP000504637"/>
    </source>
</evidence>
<reference evidence="8" key="3">
    <citation type="submission" date="2025-08" db="UniProtKB">
        <authorList>
            <consortium name="RefSeq"/>
        </authorList>
    </citation>
    <scope>IDENTIFICATION</scope>
    <source>
        <strain evidence="8">CBS 342.82</strain>
    </source>
</reference>
<dbReference type="OrthoDB" id="1641132at2759"/>
<comment type="subcellular location">
    <subcellularLocation>
        <location evidence="1">Membrane</location>
    </subcellularLocation>
</comment>
<protein>
    <recommendedName>
        <fullName evidence="6">TMEM205-like domain-containing protein</fullName>
    </recommendedName>
</protein>
<feature type="domain" description="TMEM205-like" evidence="6">
    <location>
        <begin position="16"/>
        <end position="134"/>
    </location>
</feature>
<keyword evidence="2 5" id="KW-0812">Transmembrane</keyword>
<sequence>MSSYASLTDPKAYHILAYGTLLGSTMFQTFIAGPVAFKALPRPSFSSLQSAIFPVFFSIQSVLPVVLALTWPGKKVLETAGGLAVREGAGLKGLLQNDNFWTGLIPVAIMFGTAFINLTVFGPTTMKVMKERKHQETKDGKRYYEAGPKSPEMQRLNKKFATLHGISSLSDLVGLFAMIYYGFVIAEQI</sequence>
<feature type="transmembrane region" description="Helical" evidence="5">
    <location>
        <begin position="160"/>
        <end position="183"/>
    </location>
</feature>
<name>A0A6J3MJF2_9PEZI</name>
<dbReference type="PANTHER" id="PTHR23241:SF106">
    <property type="entry name" value="DUF4149 DOMAIN-CONTAINING PROTEIN"/>
    <property type="match status" value="1"/>
</dbReference>
<dbReference type="InterPro" id="IPR053009">
    <property type="entry name" value="Xanthocillin_Biosynth-Assoc"/>
</dbReference>
<accession>A0A6J3MJF2</accession>